<accession>A0ACA9MJC7</accession>
<protein>
    <submittedName>
        <fullName evidence="1">941_t:CDS:1</fullName>
    </submittedName>
</protein>
<dbReference type="Proteomes" id="UP000789702">
    <property type="component" value="Unassembled WGS sequence"/>
</dbReference>
<gene>
    <name evidence="1" type="ORF">DHETER_LOCUS7038</name>
</gene>
<evidence type="ECO:0000313" key="2">
    <source>
        <dbReference type="Proteomes" id="UP000789702"/>
    </source>
</evidence>
<dbReference type="EMBL" id="CAJVPU010009506">
    <property type="protein sequence ID" value="CAG8595609.1"/>
    <property type="molecule type" value="Genomic_DNA"/>
</dbReference>
<organism evidence="1 2">
    <name type="scientific">Dentiscutata heterogama</name>
    <dbReference type="NCBI Taxonomy" id="1316150"/>
    <lineage>
        <taxon>Eukaryota</taxon>
        <taxon>Fungi</taxon>
        <taxon>Fungi incertae sedis</taxon>
        <taxon>Mucoromycota</taxon>
        <taxon>Glomeromycotina</taxon>
        <taxon>Glomeromycetes</taxon>
        <taxon>Diversisporales</taxon>
        <taxon>Gigasporaceae</taxon>
        <taxon>Dentiscutata</taxon>
    </lineage>
</organism>
<proteinExistence type="predicted"/>
<sequence>MTRKNRDPKEYLLSILKEHVKFLSRMMKKEIPDKMLTLIIERIKKNKIKKLEKTIKKKDVEIGKKDEEIENLHIMINTQSEVIDKKENEIMILEGKMSRLQVRYDECVDSNISLSYKLEIEHTEVDNLRTEVNNLQNANNEQTNYIQTKDRNLRKLVDKNLKLESDN</sequence>
<reference evidence="1" key="1">
    <citation type="submission" date="2021-06" db="EMBL/GenBank/DDBJ databases">
        <authorList>
            <person name="Kallberg Y."/>
            <person name="Tangrot J."/>
            <person name="Rosling A."/>
        </authorList>
    </citation>
    <scope>NUCLEOTIDE SEQUENCE</scope>
    <source>
        <strain evidence="1">IL203A</strain>
    </source>
</reference>
<comment type="caution">
    <text evidence="1">The sequence shown here is derived from an EMBL/GenBank/DDBJ whole genome shotgun (WGS) entry which is preliminary data.</text>
</comment>
<feature type="non-terminal residue" evidence="1">
    <location>
        <position position="167"/>
    </location>
</feature>
<evidence type="ECO:0000313" key="1">
    <source>
        <dbReference type="EMBL" id="CAG8595609.1"/>
    </source>
</evidence>
<keyword evidence="2" id="KW-1185">Reference proteome</keyword>
<name>A0ACA9MJC7_9GLOM</name>